<reference evidence="4 5" key="1">
    <citation type="submission" date="2019-03" db="EMBL/GenBank/DDBJ databases">
        <title>Genomic Encyclopedia of Type Strains, Phase IV (KMG-IV): sequencing the most valuable type-strain genomes for metagenomic binning, comparative biology and taxonomic classification.</title>
        <authorList>
            <person name="Goeker M."/>
        </authorList>
    </citation>
    <scope>NUCLEOTIDE SEQUENCE [LARGE SCALE GENOMIC DNA]</scope>
    <source>
        <strain evidence="4 5">DSM 23344</strain>
    </source>
</reference>
<dbReference type="Pfam" id="PF00106">
    <property type="entry name" value="adh_short"/>
    <property type="match status" value="1"/>
</dbReference>
<dbReference type="OrthoDB" id="154414at2"/>
<dbReference type="InterPro" id="IPR002347">
    <property type="entry name" value="SDR_fam"/>
</dbReference>
<dbReference type="GO" id="GO:0016491">
    <property type="term" value="F:oxidoreductase activity"/>
    <property type="evidence" value="ECO:0007669"/>
    <property type="project" value="UniProtKB-KW"/>
</dbReference>
<dbReference type="AlphaFoldDB" id="A0A4R2L257"/>
<dbReference type="Gene3D" id="3.40.50.720">
    <property type="entry name" value="NAD(P)-binding Rossmann-like Domain"/>
    <property type="match status" value="1"/>
</dbReference>
<dbReference type="RefSeq" id="WP_117314906.1">
    <property type="nucleotide sequence ID" value="NZ_QQSW01000002.1"/>
</dbReference>
<dbReference type="EMBL" id="SLWX01000004">
    <property type="protein sequence ID" value="TCO76648.1"/>
    <property type="molecule type" value="Genomic_DNA"/>
</dbReference>
<comment type="similarity">
    <text evidence="1 3">Belongs to the short-chain dehydrogenases/reductases (SDR) family.</text>
</comment>
<evidence type="ECO:0000313" key="4">
    <source>
        <dbReference type="EMBL" id="TCO76648.1"/>
    </source>
</evidence>
<dbReference type="PRINTS" id="PR00080">
    <property type="entry name" value="SDRFAMILY"/>
</dbReference>
<gene>
    <name evidence="4" type="ORF">EV688_104102</name>
</gene>
<dbReference type="PRINTS" id="PR00081">
    <property type="entry name" value="GDHRDH"/>
</dbReference>
<dbReference type="SUPFAM" id="SSF51735">
    <property type="entry name" value="NAD(P)-binding Rossmann-fold domains"/>
    <property type="match status" value="1"/>
</dbReference>
<name>A0A4R2L257_9GAMM</name>
<evidence type="ECO:0000256" key="2">
    <source>
        <dbReference type="ARBA" id="ARBA00023002"/>
    </source>
</evidence>
<sequence>MQVENSVAIVTGGNRGIGEAFVRELLAAGASKVYVGARQLENADHLQQAFPNRAIAVALDVTDEASVNAAAAACDDVSIVINNAGAFHNERLLGAESMDAARNEMAVNYFGPLAMSRAFAPILARNGGGAIINVLSVGAILAVPNMGGYSPSKFAAHALTTILRAELADQGTQVGCLIVGSVDTRMASHVAGNKEKPEDIARAGIKAIEKNIHEMDTDLFALTTRAALHRDPATLEKRMAATVHATDLSTGR</sequence>
<evidence type="ECO:0000256" key="3">
    <source>
        <dbReference type="RuleBase" id="RU000363"/>
    </source>
</evidence>
<protein>
    <submittedName>
        <fullName evidence="4">Short-subunit dehydrogenase</fullName>
    </submittedName>
</protein>
<comment type="caution">
    <text evidence="4">The sequence shown here is derived from an EMBL/GenBank/DDBJ whole genome shotgun (WGS) entry which is preliminary data.</text>
</comment>
<accession>A0A4R2L257</accession>
<organism evidence="4 5">
    <name type="scientific">Chromatocurvus halotolerans</name>
    <dbReference type="NCBI Taxonomy" id="1132028"/>
    <lineage>
        <taxon>Bacteria</taxon>
        <taxon>Pseudomonadati</taxon>
        <taxon>Pseudomonadota</taxon>
        <taxon>Gammaproteobacteria</taxon>
        <taxon>Cellvibrionales</taxon>
        <taxon>Halieaceae</taxon>
        <taxon>Chromatocurvus</taxon>
    </lineage>
</organism>
<dbReference type="GO" id="GO:0016020">
    <property type="term" value="C:membrane"/>
    <property type="evidence" value="ECO:0007669"/>
    <property type="project" value="TreeGrafter"/>
</dbReference>
<evidence type="ECO:0000313" key="5">
    <source>
        <dbReference type="Proteomes" id="UP000294980"/>
    </source>
</evidence>
<dbReference type="PANTHER" id="PTHR44196">
    <property type="entry name" value="DEHYDROGENASE/REDUCTASE SDR FAMILY MEMBER 7B"/>
    <property type="match status" value="1"/>
</dbReference>
<dbReference type="InterPro" id="IPR036291">
    <property type="entry name" value="NAD(P)-bd_dom_sf"/>
</dbReference>
<proteinExistence type="inferred from homology"/>
<dbReference type="PANTHER" id="PTHR44196:SF1">
    <property type="entry name" value="DEHYDROGENASE_REDUCTASE SDR FAMILY MEMBER 7B"/>
    <property type="match status" value="1"/>
</dbReference>
<keyword evidence="5" id="KW-1185">Reference proteome</keyword>
<evidence type="ECO:0000256" key="1">
    <source>
        <dbReference type="ARBA" id="ARBA00006484"/>
    </source>
</evidence>
<dbReference type="Proteomes" id="UP000294980">
    <property type="component" value="Unassembled WGS sequence"/>
</dbReference>
<keyword evidence="2" id="KW-0560">Oxidoreductase</keyword>
<dbReference type="NCBIfam" id="NF006118">
    <property type="entry name" value="PRK08264.1-4"/>
    <property type="match status" value="1"/>
</dbReference>